<dbReference type="SUPFAM" id="SSF53036">
    <property type="entry name" value="Eukaryotic RPB5 N-terminal domain"/>
    <property type="match status" value="1"/>
</dbReference>
<keyword evidence="3" id="KW-1185">Reference proteome</keyword>
<dbReference type="InterPro" id="IPR036710">
    <property type="entry name" value="RNA_pol_Rpb5_N_sf"/>
</dbReference>
<protein>
    <recommendedName>
        <fullName evidence="1">RNA polymerase Rpb5 N-terminal domain-containing protein</fullName>
    </recommendedName>
</protein>
<dbReference type="Proteomes" id="UP001633002">
    <property type="component" value="Unassembled WGS sequence"/>
</dbReference>
<dbReference type="EMBL" id="JBJQOH010000007">
    <property type="protein sequence ID" value="KAL3680814.1"/>
    <property type="molecule type" value="Genomic_DNA"/>
</dbReference>
<organism evidence="2 3">
    <name type="scientific">Riccia sorocarpa</name>
    <dbReference type="NCBI Taxonomy" id="122646"/>
    <lineage>
        <taxon>Eukaryota</taxon>
        <taxon>Viridiplantae</taxon>
        <taxon>Streptophyta</taxon>
        <taxon>Embryophyta</taxon>
        <taxon>Marchantiophyta</taxon>
        <taxon>Marchantiopsida</taxon>
        <taxon>Marchantiidae</taxon>
        <taxon>Marchantiales</taxon>
        <taxon>Ricciaceae</taxon>
        <taxon>Riccia</taxon>
    </lineage>
</organism>
<evidence type="ECO:0000259" key="1">
    <source>
        <dbReference type="Pfam" id="PF03871"/>
    </source>
</evidence>
<feature type="domain" description="RNA polymerase Rpb5 N-terminal" evidence="1">
    <location>
        <begin position="21"/>
        <end position="74"/>
    </location>
</feature>
<reference evidence="2 3" key="1">
    <citation type="submission" date="2024-09" db="EMBL/GenBank/DDBJ databases">
        <title>Chromosome-scale assembly of Riccia sorocarpa.</title>
        <authorList>
            <person name="Paukszto L."/>
        </authorList>
    </citation>
    <scope>NUCLEOTIDE SEQUENCE [LARGE SCALE GENOMIC DNA]</scope>
    <source>
        <strain evidence="2">LP-2024</strain>
        <tissue evidence="2">Aerial parts of the thallus</tissue>
    </source>
</reference>
<name>A0ABD3GSP0_9MARC</name>
<gene>
    <name evidence="2" type="ORF">R1sor_023770</name>
</gene>
<dbReference type="InterPro" id="IPR005571">
    <property type="entry name" value="RNA_pol_Rpb5_N"/>
</dbReference>
<evidence type="ECO:0000313" key="3">
    <source>
        <dbReference type="Proteomes" id="UP001633002"/>
    </source>
</evidence>
<sequence>MVERVGYICLSAGNRGELNLREMLRDRDYLVADVELAFTKDQFREKKYGDEPKREDLVLRKTKRSNPNEQVFVLPTAKLVAL</sequence>
<dbReference type="Gene3D" id="3.40.1340.10">
    <property type="entry name" value="RNA polymerase, Rpb5, N-terminal domain"/>
    <property type="match status" value="1"/>
</dbReference>
<dbReference type="AlphaFoldDB" id="A0ABD3GSP0"/>
<comment type="caution">
    <text evidence="2">The sequence shown here is derived from an EMBL/GenBank/DDBJ whole genome shotgun (WGS) entry which is preliminary data.</text>
</comment>
<proteinExistence type="predicted"/>
<accession>A0ABD3GSP0</accession>
<dbReference type="Pfam" id="PF03871">
    <property type="entry name" value="RNA_pol_Rpb5_N"/>
    <property type="match status" value="1"/>
</dbReference>
<evidence type="ECO:0000313" key="2">
    <source>
        <dbReference type="EMBL" id="KAL3680814.1"/>
    </source>
</evidence>